<evidence type="ECO:0000256" key="4">
    <source>
        <dbReference type="ARBA" id="ARBA00023239"/>
    </source>
</evidence>
<dbReference type="InterPro" id="IPR022830">
    <property type="entry name" value="Indigdn_synthA-like"/>
</dbReference>
<feature type="binding site" evidence="6">
    <location>
        <position position="86"/>
    </location>
    <ligand>
        <name>substrate</name>
    </ligand>
</feature>
<dbReference type="RefSeq" id="WP_311697827.1">
    <property type="nucleotide sequence ID" value="NZ_JAVREY010000036.1"/>
</dbReference>
<keyword evidence="4 6" id="KW-0456">Lyase</keyword>
<dbReference type="HAMAP" id="MF_01876">
    <property type="entry name" value="PsiMP_glycosidase"/>
    <property type="match status" value="1"/>
</dbReference>
<dbReference type="PANTHER" id="PTHR42909">
    <property type="entry name" value="ZGC:136858"/>
    <property type="match status" value="1"/>
</dbReference>
<keyword evidence="3 6" id="KW-0464">Manganese</keyword>
<feature type="active site" description="Proton donor" evidence="6">
    <location>
        <position position="25"/>
    </location>
</feature>
<evidence type="ECO:0000256" key="2">
    <source>
        <dbReference type="ARBA" id="ARBA00022801"/>
    </source>
</evidence>
<comment type="subunit">
    <text evidence="6">Homotrimer.</text>
</comment>
<organism evidence="7 8">
    <name type="scientific">Streptomyces gibsoniae</name>
    <dbReference type="NCBI Taxonomy" id="3075529"/>
    <lineage>
        <taxon>Bacteria</taxon>
        <taxon>Bacillati</taxon>
        <taxon>Actinomycetota</taxon>
        <taxon>Actinomycetes</taxon>
        <taxon>Kitasatosporales</taxon>
        <taxon>Streptomycetaceae</taxon>
        <taxon>Streptomyces</taxon>
    </lineage>
</organism>
<keyword evidence="2 6" id="KW-0378">Hydrolase</keyword>
<comment type="function">
    <text evidence="6">Catalyzes the reversible cleavage of pseudouridine 5'-phosphate (PsiMP) to ribose 5-phosphate and uracil. Functions biologically in the cleavage direction, as part of a pseudouridine degradation pathway.</text>
</comment>
<feature type="binding site" evidence="6">
    <location>
        <position position="106"/>
    </location>
    <ligand>
        <name>substrate</name>
    </ligand>
</feature>
<keyword evidence="5 6" id="KW-0326">Glycosidase</keyword>
<keyword evidence="8" id="KW-1185">Reference proteome</keyword>
<evidence type="ECO:0000313" key="8">
    <source>
        <dbReference type="Proteomes" id="UP001183809"/>
    </source>
</evidence>
<dbReference type="Gene3D" id="3.40.1790.10">
    <property type="entry name" value="Indigoidine synthase domain"/>
    <property type="match status" value="1"/>
</dbReference>
<feature type="binding site" evidence="6">
    <location>
        <position position="138"/>
    </location>
    <ligand>
        <name>Mn(2+)</name>
        <dbReference type="ChEBI" id="CHEBI:29035"/>
    </ligand>
</feature>
<evidence type="ECO:0000313" key="7">
    <source>
        <dbReference type="EMBL" id="MDT0466365.1"/>
    </source>
</evidence>
<comment type="caution">
    <text evidence="7">The sequence shown here is derived from an EMBL/GenBank/DDBJ whole genome shotgun (WGS) entry which is preliminary data.</text>
</comment>
<dbReference type="EMBL" id="JAVREY010000036">
    <property type="protein sequence ID" value="MDT0466365.1"/>
    <property type="molecule type" value="Genomic_DNA"/>
</dbReference>
<evidence type="ECO:0000256" key="3">
    <source>
        <dbReference type="ARBA" id="ARBA00023211"/>
    </source>
</evidence>
<dbReference type="Proteomes" id="UP001183809">
    <property type="component" value="Unassembled WGS sequence"/>
</dbReference>
<evidence type="ECO:0000256" key="6">
    <source>
        <dbReference type="HAMAP-Rule" id="MF_01876"/>
    </source>
</evidence>
<protein>
    <recommendedName>
        <fullName evidence="6">Pseudouridine-5'-phosphate glycosidase</fullName>
        <shortName evidence="6">PsiMP glycosidase</shortName>
        <ecNumber evidence="6">4.2.1.70</ecNumber>
    </recommendedName>
</protein>
<accession>A0ABU2TZV9</accession>
<evidence type="ECO:0000256" key="5">
    <source>
        <dbReference type="ARBA" id="ARBA00023295"/>
    </source>
</evidence>
<comment type="similarity">
    <text evidence="6">Belongs to the pseudouridine-5'-phosphate glycosidase family.</text>
</comment>
<comment type="cofactor">
    <cofactor evidence="6">
        <name>Mn(2+)</name>
        <dbReference type="ChEBI" id="CHEBI:29035"/>
    </cofactor>
    <text evidence="6">Binds 1 Mn(2+) ion per subunit.</text>
</comment>
<comment type="catalytic activity">
    <reaction evidence="6">
        <text>D-ribose 5-phosphate + uracil = psi-UMP + H2O</text>
        <dbReference type="Rhea" id="RHEA:18337"/>
        <dbReference type="ChEBI" id="CHEBI:15377"/>
        <dbReference type="ChEBI" id="CHEBI:17568"/>
        <dbReference type="ChEBI" id="CHEBI:58380"/>
        <dbReference type="ChEBI" id="CHEBI:78346"/>
        <dbReference type="EC" id="4.2.1.70"/>
    </reaction>
</comment>
<feature type="binding site" evidence="6">
    <location>
        <begin position="140"/>
        <end position="142"/>
    </location>
    <ligand>
        <name>substrate</name>
    </ligand>
</feature>
<evidence type="ECO:0000256" key="1">
    <source>
        <dbReference type="ARBA" id="ARBA00022723"/>
    </source>
</evidence>
<sequence length="309" mass="31284">MHPLLRVSEEVRAALADGRPVVALESTVIAHGLPYPGNVETATAIEKAVRDAGAVPATIGLADGRFTVGMSESDLERFGTAQGIPKVSSRDIGVVLAGGGLGATTVASSLVAASLAGIRVFSTAGVGGVHRGAGETFDVSADLVQFTRSPVAVVCAGAKSILDLGLTLEYLETQCVPVIGYRCDDFPAFYCRSSGHRNPQRIDELPLLVRALRAHWATGTEVGALVTHPIAEADALDSGYVEGAITDALAQADAQGVTGPAITPFLMKAVSAATAGASAAANRAVLISTAALAGEVAVALTAAGQEETS</sequence>
<dbReference type="GO" id="GO:0016798">
    <property type="term" value="F:hydrolase activity, acting on glycosyl bonds"/>
    <property type="evidence" value="ECO:0007669"/>
    <property type="project" value="UniProtKB-KW"/>
</dbReference>
<dbReference type="EC" id="4.2.1.70" evidence="6"/>
<dbReference type="SUPFAM" id="SSF110581">
    <property type="entry name" value="Indigoidine synthase A-like"/>
    <property type="match status" value="1"/>
</dbReference>
<dbReference type="PANTHER" id="PTHR42909:SF1">
    <property type="entry name" value="CARBOHYDRATE KINASE PFKB DOMAIN-CONTAINING PROTEIN"/>
    <property type="match status" value="1"/>
</dbReference>
<reference evidence="8" key="1">
    <citation type="submission" date="2023-07" db="EMBL/GenBank/DDBJ databases">
        <title>30 novel species of actinomycetes from the DSMZ collection.</title>
        <authorList>
            <person name="Nouioui I."/>
        </authorList>
    </citation>
    <scope>NUCLEOTIDE SEQUENCE [LARGE SCALE GENOMIC DNA]</scope>
    <source>
        <strain evidence="8">DSM 41699</strain>
    </source>
</reference>
<keyword evidence="1 6" id="KW-0479">Metal-binding</keyword>
<proteinExistence type="inferred from homology"/>
<dbReference type="InterPro" id="IPR007342">
    <property type="entry name" value="PsuG"/>
</dbReference>
<feature type="active site" description="Nucleophile" evidence="6">
    <location>
        <position position="159"/>
    </location>
</feature>
<gene>
    <name evidence="6" type="primary">psuG</name>
    <name evidence="7" type="ORF">RM764_25700</name>
</gene>
<dbReference type="Pfam" id="PF04227">
    <property type="entry name" value="Indigoidine_A"/>
    <property type="match status" value="1"/>
</dbReference>
<name>A0ABU2TZV9_9ACTN</name>